<dbReference type="PANTHER" id="PTHR32322:SF2">
    <property type="entry name" value="EAMA DOMAIN-CONTAINING PROTEIN"/>
    <property type="match status" value="1"/>
</dbReference>
<comment type="subcellular location">
    <subcellularLocation>
        <location evidence="1">Membrane</location>
        <topology evidence="1">Multi-pass membrane protein</topology>
    </subcellularLocation>
</comment>
<dbReference type="AlphaFoldDB" id="A0A848AY56"/>
<evidence type="ECO:0000256" key="2">
    <source>
        <dbReference type="ARBA" id="ARBA00007362"/>
    </source>
</evidence>
<evidence type="ECO:0000256" key="6">
    <source>
        <dbReference type="SAM" id="Phobius"/>
    </source>
</evidence>
<evidence type="ECO:0000313" key="9">
    <source>
        <dbReference type="Proteomes" id="UP000576225"/>
    </source>
</evidence>
<evidence type="ECO:0000313" key="8">
    <source>
        <dbReference type="EMBL" id="NMD88168.1"/>
    </source>
</evidence>
<dbReference type="Proteomes" id="UP000576225">
    <property type="component" value="Unassembled WGS sequence"/>
</dbReference>
<feature type="transmembrane region" description="Helical" evidence="6">
    <location>
        <begin position="12"/>
        <end position="31"/>
    </location>
</feature>
<dbReference type="SUPFAM" id="SSF103481">
    <property type="entry name" value="Multidrug resistance efflux transporter EmrE"/>
    <property type="match status" value="2"/>
</dbReference>
<accession>A0A848AY56</accession>
<feature type="transmembrane region" description="Helical" evidence="6">
    <location>
        <begin position="37"/>
        <end position="55"/>
    </location>
</feature>
<dbReference type="InterPro" id="IPR037185">
    <property type="entry name" value="EmrE-like"/>
</dbReference>
<organism evidence="8 9">
    <name type="scientific">Victivallis vadensis</name>
    <dbReference type="NCBI Taxonomy" id="172901"/>
    <lineage>
        <taxon>Bacteria</taxon>
        <taxon>Pseudomonadati</taxon>
        <taxon>Lentisphaerota</taxon>
        <taxon>Lentisphaeria</taxon>
        <taxon>Victivallales</taxon>
        <taxon>Victivallaceae</taxon>
        <taxon>Victivallis</taxon>
    </lineage>
</organism>
<evidence type="ECO:0000256" key="3">
    <source>
        <dbReference type="ARBA" id="ARBA00022692"/>
    </source>
</evidence>
<evidence type="ECO:0000256" key="4">
    <source>
        <dbReference type="ARBA" id="ARBA00022989"/>
    </source>
</evidence>
<feature type="transmembrane region" description="Helical" evidence="6">
    <location>
        <begin position="250"/>
        <end position="267"/>
    </location>
</feature>
<comment type="similarity">
    <text evidence="2">Belongs to the EamA transporter family.</text>
</comment>
<feature type="domain" description="EamA" evidence="7">
    <location>
        <begin position="152"/>
        <end position="288"/>
    </location>
</feature>
<sequence>MTFSRNAAGHLAALLTILIWGTTFISTKVLLRSFSPVEILFIRFTIGYLSLLAFFPKFLPFRNLRHELYYAGAGLSGVTLYFLVENIALTHTLTSNVGIMVSAAPLFTALLAWLWLKRKRPGGRFFLGFGAAIAGIALIVFNGNTVLKLNPLGDLLAILAALIWAVYSILTKLIAGFNLNMVLCTRRIFFYGWLFMIPALFLFGFQPETARCFEWLNLFNLLFLGFGATALCFAVWNWTVKVLGPVETSLYIYLVPVVTVLSSALILRERLTPSAIAGTILTLAGLLISEERLRLPGIRTWRSLLKKQTTRPE</sequence>
<feature type="transmembrane region" description="Helical" evidence="6">
    <location>
        <begin position="96"/>
        <end position="116"/>
    </location>
</feature>
<keyword evidence="3 6" id="KW-0812">Transmembrane</keyword>
<dbReference type="GO" id="GO:0016020">
    <property type="term" value="C:membrane"/>
    <property type="evidence" value="ECO:0007669"/>
    <property type="project" value="UniProtKB-SubCell"/>
</dbReference>
<dbReference type="Pfam" id="PF00892">
    <property type="entry name" value="EamA"/>
    <property type="match status" value="2"/>
</dbReference>
<feature type="domain" description="EamA" evidence="7">
    <location>
        <begin position="9"/>
        <end position="140"/>
    </location>
</feature>
<dbReference type="InterPro" id="IPR000620">
    <property type="entry name" value="EamA_dom"/>
</dbReference>
<dbReference type="EMBL" id="JABAEW010000039">
    <property type="protein sequence ID" value="NMD88168.1"/>
    <property type="molecule type" value="Genomic_DNA"/>
</dbReference>
<dbReference type="PANTHER" id="PTHR32322">
    <property type="entry name" value="INNER MEMBRANE TRANSPORTER"/>
    <property type="match status" value="1"/>
</dbReference>
<evidence type="ECO:0000256" key="1">
    <source>
        <dbReference type="ARBA" id="ARBA00004141"/>
    </source>
</evidence>
<dbReference type="RefSeq" id="WP_168963380.1">
    <property type="nucleotide sequence ID" value="NZ_JABAEW010000039.1"/>
</dbReference>
<name>A0A848AY56_9BACT</name>
<dbReference type="InterPro" id="IPR050638">
    <property type="entry name" value="AA-Vitamin_Transporters"/>
</dbReference>
<comment type="caution">
    <text evidence="8">The sequence shown here is derived from an EMBL/GenBank/DDBJ whole genome shotgun (WGS) entry which is preliminary data.</text>
</comment>
<gene>
    <name evidence="8" type="ORF">HF882_16405</name>
</gene>
<evidence type="ECO:0000256" key="5">
    <source>
        <dbReference type="ARBA" id="ARBA00023136"/>
    </source>
</evidence>
<keyword evidence="5 6" id="KW-0472">Membrane</keyword>
<feature type="transmembrane region" description="Helical" evidence="6">
    <location>
        <begin position="188"/>
        <end position="206"/>
    </location>
</feature>
<proteinExistence type="inferred from homology"/>
<evidence type="ECO:0000259" key="7">
    <source>
        <dbReference type="Pfam" id="PF00892"/>
    </source>
</evidence>
<feature type="transmembrane region" description="Helical" evidence="6">
    <location>
        <begin position="218"/>
        <end position="238"/>
    </location>
</feature>
<feature type="transmembrane region" description="Helical" evidence="6">
    <location>
        <begin position="125"/>
        <end position="143"/>
    </location>
</feature>
<keyword evidence="4 6" id="KW-1133">Transmembrane helix</keyword>
<feature type="transmembrane region" description="Helical" evidence="6">
    <location>
        <begin position="67"/>
        <end position="84"/>
    </location>
</feature>
<protein>
    <submittedName>
        <fullName evidence="8">DMT family transporter</fullName>
    </submittedName>
</protein>
<reference evidence="8 9" key="1">
    <citation type="submission" date="2020-04" db="EMBL/GenBank/DDBJ databases">
        <authorList>
            <person name="Hitch T.C.A."/>
            <person name="Wylensek D."/>
            <person name="Clavel T."/>
        </authorList>
    </citation>
    <scope>NUCLEOTIDE SEQUENCE [LARGE SCALE GENOMIC DNA]</scope>
    <source>
        <strain evidence="8 9">COR2-253-APC-1A</strain>
    </source>
</reference>
<feature type="transmembrane region" description="Helical" evidence="6">
    <location>
        <begin position="155"/>
        <end position="176"/>
    </location>
</feature>
<feature type="transmembrane region" description="Helical" evidence="6">
    <location>
        <begin position="273"/>
        <end position="289"/>
    </location>
</feature>